<reference evidence="1 2" key="1">
    <citation type="submission" date="2008-07" db="EMBL/GenBank/DDBJ databases">
        <authorList>
            <person name="El-Sayed N."/>
            <person name="Caler E."/>
            <person name="Inman J."/>
            <person name="Amedeo P."/>
            <person name="Hass B."/>
            <person name="Wortman J."/>
        </authorList>
    </citation>
    <scope>NUCLEOTIDE SEQUENCE [LARGE SCALE GENOMIC DNA]</scope>
    <source>
        <strain evidence="2">ATCC 50983 / TXsc</strain>
    </source>
</reference>
<accession>C5KWK5</accession>
<dbReference type="OrthoDB" id="10377444at2759"/>
<dbReference type="GeneID" id="9056461"/>
<sequence>MAPFQLELGYETVQKDDKEVQALADVTLRTTIESTSASEEPDYRAIDVLLNPDLLKQVERDNAAKAVPFNKEDDMRDYGRELMEKSRALRLQKTNCEATDPMSYWIAHPHGDSGRSIKWTVSLKLEMDDPEDGFRIREVSNSFGKNYDP</sequence>
<evidence type="ECO:0000313" key="1">
    <source>
        <dbReference type="EMBL" id="EER11080.1"/>
    </source>
</evidence>
<proteinExistence type="predicted"/>
<organism evidence="2">
    <name type="scientific">Perkinsus marinus (strain ATCC 50983 / TXsc)</name>
    <dbReference type="NCBI Taxonomy" id="423536"/>
    <lineage>
        <taxon>Eukaryota</taxon>
        <taxon>Sar</taxon>
        <taxon>Alveolata</taxon>
        <taxon>Perkinsozoa</taxon>
        <taxon>Perkinsea</taxon>
        <taxon>Perkinsida</taxon>
        <taxon>Perkinsidae</taxon>
        <taxon>Perkinsus</taxon>
    </lineage>
</organism>
<keyword evidence="2" id="KW-1185">Reference proteome</keyword>
<gene>
    <name evidence="1" type="ORF">Pmar_PMAR020059</name>
</gene>
<evidence type="ECO:0000313" key="2">
    <source>
        <dbReference type="Proteomes" id="UP000007800"/>
    </source>
</evidence>
<dbReference type="EMBL" id="GG677039">
    <property type="protein sequence ID" value="EER11080.1"/>
    <property type="molecule type" value="Genomic_DNA"/>
</dbReference>
<dbReference type="Proteomes" id="UP000007800">
    <property type="component" value="Unassembled WGS sequence"/>
</dbReference>
<dbReference type="RefSeq" id="XP_002779285.1">
    <property type="nucleotide sequence ID" value="XM_002779239.1"/>
</dbReference>
<protein>
    <submittedName>
        <fullName evidence="1">Uncharacterized protein</fullName>
    </submittedName>
</protein>
<dbReference type="AlphaFoldDB" id="C5KWK5"/>
<name>C5KWK5_PERM5</name>
<dbReference type="InParanoid" id="C5KWK5"/>